<evidence type="ECO:0000313" key="1">
    <source>
        <dbReference type="EMBL" id="MBB5729418.1"/>
    </source>
</evidence>
<name>A0A7W9BSP8_9SPHN</name>
<dbReference type="Pfam" id="PF22391">
    <property type="entry name" value="DUF6975"/>
    <property type="match status" value="1"/>
</dbReference>
<organism evidence="1 2">
    <name type="scientific">Sphingomonas prati</name>
    <dbReference type="NCBI Taxonomy" id="1843237"/>
    <lineage>
        <taxon>Bacteria</taxon>
        <taxon>Pseudomonadati</taxon>
        <taxon>Pseudomonadota</taxon>
        <taxon>Alphaproteobacteria</taxon>
        <taxon>Sphingomonadales</taxon>
        <taxon>Sphingomonadaceae</taxon>
        <taxon>Sphingomonas</taxon>
    </lineage>
</organism>
<accession>A0A7W9BSP8</accession>
<dbReference type="OrthoDB" id="7468483at2"/>
<dbReference type="RefSeq" id="WP_157175559.1">
    <property type="nucleotide sequence ID" value="NZ_BMJP01000001.1"/>
</dbReference>
<dbReference type="InterPro" id="IPR054248">
    <property type="entry name" value="DUF6975"/>
</dbReference>
<sequence length="216" mass="22532">MASQPTNQANASKLATDLVTLVLQDGSASHGWRETLLTGSARDLSDAAHQFAALHARHPGVIDLAGNVALLAPLADRITTAFAAERAYLAALVVAVGPVPGTPGQAQSEAALVAQRHALETLAQSDRTGCACGTVTALLLDWTAIRPVLDAAARHFGLTPPPSDLPDPTTMTTTIDAVDVPPLAGRAIQFGARQLLFQHRGLWDLLEVRAHARGPA</sequence>
<dbReference type="AlphaFoldDB" id="A0A7W9BSP8"/>
<comment type="caution">
    <text evidence="1">The sequence shown here is derived from an EMBL/GenBank/DDBJ whole genome shotgun (WGS) entry which is preliminary data.</text>
</comment>
<protein>
    <submittedName>
        <fullName evidence="1">Uncharacterized protein</fullName>
    </submittedName>
</protein>
<reference evidence="1 2" key="1">
    <citation type="submission" date="2020-08" db="EMBL/GenBank/DDBJ databases">
        <title>Genomic Encyclopedia of Type Strains, Phase IV (KMG-IV): sequencing the most valuable type-strain genomes for metagenomic binning, comparative biology and taxonomic classification.</title>
        <authorList>
            <person name="Goeker M."/>
        </authorList>
    </citation>
    <scope>NUCLEOTIDE SEQUENCE [LARGE SCALE GENOMIC DNA]</scope>
    <source>
        <strain evidence="1 2">DSM 103336</strain>
    </source>
</reference>
<dbReference type="Proteomes" id="UP000546701">
    <property type="component" value="Unassembled WGS sequence"/>
</dbReference>
<evidence type="ECO:0000313" key="2">
    <source>
        <dbReference type="Proteomes" id="UP000546701"/>
    </source>
</evidence>
<keyword evidence="2" id="KW-1185">Reference proteome</keyword>
<proteinExistence type="predicted"/>
<gene>
    <name evidence="1" type="ORF">FHS99_001903</name>
</gene>
<dbReference type="EMBL" id="JACIJR010000004">
    <property type="protein sequence ID" value="MBB5729418.1"/>
    <property type="molecule type" value="Genomic_DNA"/>
</dbReference>